<evidence type="ECO:0000313" key="3">
    <source>
        <dbReference type="Proteomes" id="UP001176468"/>
    </source>
</evidence>
<dbReference type="Proteomes" id="UP001176468">
    <property type="component" value="Unassembled WGS sequence"/>
</dbReference>
<protein>
    <recommendedName>
        <fullName evidence="4">DUF3592 domain-containing protein</fullName>
    </recommendedName>
</protein>
<comment type="caution">
    <text evidence="2">The sequence shown here is derived from an EMBL/GenBank/DDBJ whole genome shotgun (WGS) entry which is preliminary data.</text>
</comment>
<keyword evidence="1" id="KW-0472">Membrane</keyword>
<evidence type="ECO:0000256" key="1">
    <source>
        <dbReference type="SAM" id="Phobius"/>
    </source>
</evidence>
<feature type="transmembrane region" description="Helical" evidence="1">
    <location>
        <begin position="12"/>
        <end position="32"/>
    </location>
</feature>
<reference evidence="2" key="1">
    <citation type="submission" date="2023-07" db="EMBL/GenBank/DDBJ databases">
        <authorList>
            <person name="Kim M.K."/>
        </authorList>
    </citation>
    <scope>NUCLEOTIDE SEQUENCE</scope>
    <source>
        <strain evidence="2">CA1-15</strain>
    </source>
</reference>
<keyword evidence="1" id="KW-0812">Transmembrane</keyword>
<dbReference type="EMBL" id="JAUQSZ010000005">
    <property type="protein sequence ID" value="MDO7842530.1"/>
    <property type="molecule type" value="Genomic_DNA"/>
</dbReference>
<keyword evidence="3" id="KW-1185">Reference proteome</keyword>
<organism evidence="2 3">
    <name type="scientific">Sphingomonas immobilis</name>
    <dbReference type="NCBI Taxonomy" id="3063997"/>
    <lineage>
        <taxon>Bacteria</taxon>
        <taxon>Pseudomonadati</taxon>
        <taxon>Pseudomonadota</taxon>
        <taxon>Alphaproteobacteria</taxon>
        <taxon>Sphingomonadales</taxon>
        <taxon>Sphingomonadaceae</taxon>
        <taxon>Sphingomonas</taxon>
    </lineage>
</organism>
<accession>A0ABT8ZY73</accession>
<sequence>MALKDPVVARDDTIRSAILGVIVLAAIGVWMFSERPLFIGARSWVMQGVEVRPGGVSPHYARMVDEYGVHLPKSRHTPVSLLRARVRLPEAVEAIPTDMHFGYSIIETSVLGAPYWARKDDGYVIYYETPTEFVYAPVTDDYLARVKIPAPKPVSSMSLPWWEYLWGWLFPLALAGWGWFELGAARRRREAEGII</sequence>
<evidence type="ECO:0008006" key="4">
    <source>
        <dbReference type="Google" id="ProtNLM"/>
    </source>
</evidence>
<name>A0ABT8ZY73_9SPHN</name>
<evidence type="ECO:0000313" key="2">
    <source>
        <dbReference type="EMBL" id="MDO7842530.1"/>
    </source>
</evidence>
<gene>
    <name evidence="2" type="ORF">Q5H94_09345</name>
</gene>
<keyword evidence="1" id="KW-1133">Transmembrane helix</keyword>
<dbReference type="RefSeq" id="WP_304560989.1">
    <property type="nucleotide sequence ID" value="NZ_JAUQSZ010000005.1"/>
</dbReference>
<proteinExistence type="predicted"/>